<dbReference type="AlphaFoldDB" id="A0A1G9NNM2"/>
<accession>A0A1G9NNM2</accession>
<feature type="region of interest" description="Disordered" evidence="1">
    <location>
        <begin position="347"/>
        <end position="378"/>
    </location>
</feature>
<feature type="compositionally biased region" description="Low complexity" evidence="1">
    <location>
        <begin position="355"/>
        <end position="374"/>
    </location>
</feature>
<sequence length="492" mass="52455">MNGAKGLTNGALPATNGAVLSDDDLKRIATARERFAAGADTVHGVRSEILVSWYRCREEYEVDPGLERAPAAAEGSAHSMGHDVVFAELGGWAACAAGEVDGLDGLVTVADCEGRVLASWGSRRLLRLAADSNLAAWSIWAERTSGTNGMGTSLESQRPVLVRGPEHWCRSFDPWTCAGVAVRDVVTHEPLAVLNVSCWRTPQPGAVLPWLSRVAAATEAKLRQRARHTGTLLAAAFADARVPSATPLAAVDTAGKVVLANSAAAVLIGTPADTPAYAPAQRWTPQVPGVPELVRWVTERARQDPCWRGSTRVYVPFLGTPLPVAVRPVLTGTQVIGALLALGSADGSDVGGSDAGVPDTGAPDAATPPGRPGASLPCPRLPSRVVALREDRWVLLDPREIRFAETDHNNVWLTTDQGRLQAAARGLDRLEQDLVDKGFLRVHRRFLVNLGRVREIEPGFKGTLFLATDTRVHETVPVSRRHAPSVRQALGL</sequence>
<dbReference type="InterPro" id="IPR007492">
    <property type="entry name" value="LytTR_DNA-bd_dom"/>
</dbReference>
<protein>
    <submittedName>
        <fullName evidence="3">Transcriptional regulator, LytTR family</fullName>
    </submittedName>
</protein>
<evidence type="ECO:0000313" key="4">
    <source>
        <dbReference type="Proteomes" id="UP000198680"/>
    </source>
</evidence>
<organism evidence="3 4">
    <name type="scientific">Geodermatophilus siccatus</name>
    <dbReference type="NCBI Taxonomy" id="1137991"/>
    <lineage>
        <taxon>Bacteria</taxon>
        <taxon>Bacillati</taxon>
        <taxon>Actinomycetota</taxon>
        <taxon>Actinomycetes</taxon>
        <taxon>Geodermatophilales</taxon>
        <taxon>Geodermatophilaceae</taxon>
        <taxon>Geodermatophilus</taxon>
    </lineage>
</organism>
<dbReference type="EMBL" id="FNHE01000002">
    <property type="protein sequence ID" value="SDL87605.1"/>
    <property type="molecule type" value="Genomic_DNA"/>
</dbReference>
<evidence type="ECO:0000256" key="1">
    <source>
        <dbReference type="SAM" id="MobiDB-lite"/>
    </source>
</evidence>
<name>A0A1G9NNM2_9ACTN</name>
<dbReference type="Gene3D" id="3.30.450.40">
    <property type="match status" value="1"/>
</dbReference>
<dbReference type="OrthoDB" id="3928741at2"/>
<keyword evidence="4" id="KW-1185">Reference proteome</keyword>
<dbReference type="InterPro" id="IPR046947">
    <property type="entry name" value="LytR-like"/>
</dbReference>
<evidence type="ECO:0000259" key="2">
    <source>
        <dbReference type="PROSITE" id="PS50930"/>
    </source>
</evidence>
<dbReference type="GO" id="GO:0003677">
    <property type="term" value="F:DNA binding"/>
    <property type="evidence" value="ECO:0007669"/>
    <property type="project" value="InterPro"/>
</dbReference>
<dbReference type="InterPro" id="IPR029016">
    <property type="entry name" value="GAF-like_dom_sf"/>
</dbReference>
<proteinExistence type="predicted"/>
<dbReference type="Gene3D" id="2.40.50.1020">
    <property type="entry name" value="LytTr DNA-binding domain"/>
    <property type="match status" value="1"/>
</dbReference>
<dbReference type="PANTHER" id="PTHR37299:SF1">
    <property type="entry name" value="STAGE 0 SPORULATION PROTEIN A HOMOLOG"/>
    <property type="match status" value="1"/>
</dbReference>
<dbReference type="Proteomes" id="UP000198680">
    <property type="component" value="Unassembled WGS sequence"/>
</dbReference>
<dbReference type="PROSITE" id="PS50930">
    <property type="entry name" value="HTH_LYTTR"/>
    <property type="match status" value="1"/>
</dbReference>
<feature type="domain" description="HTH LytTR-type" evidence="2">
    <location>
        <begin position="394"/>
        <end position="492"/>
    </location>
</feature>
<dbReference type="PANTHER" id="PTHR37299">
    <property type="entry name" value="TRANSCRIPTIONAL REGULATOR-RELATED"/>
    <property type="match status" value="1"/>
</dbReference>
<dbReference type="GO" id="GO:0000156">
    <property type="term" value="F:phosphorelay response regulator activity"/>
    <property type="evidence" value="ECO:0007669"/>
    <property type="project" value="InterPro"/>
</dbReference>
<reference evidence="4" key="1">
    <citation type="submission" date="2016-10" db="EMBL/GenBank/DDBJ databases">
        <authorList>
            <person name="Varghese N."/>
            <person name="Submissions S."/>
        </authorList>
    </citation>
    <scope>NUCLEOTIDE SEQUENCE [LARGE SCALE GENOMIC DNA]</scope>
    <source>
        <strain evidence="4">DSM 45419</strain>
    </source>
</reference>
<dbReference type="RefSeq" id="WP_091214828.1">
    <property type="nucleotide sequence ID" value="NZ_FNHE01000002.1"/>
</dbReference>
<dbReference type="Pfam" id="PF04397">
    <property type="entry name" value="LytTR"/>
    <property type="match status" value="1"/>
</dbReference>
<evidence type="ECO:0000313" key="3">
    <source>
        <dbReference type="EMBL" id="SDL87605.1"/>
    </source>
</evidence>
<dbReference type="STRING" id="1137991.SAMN05660642_01097"/>
<dbReference type="SMART" id="SM00850">
    <property type="entry name" value="LytTR"/>
    <property type="match status" value="1"/>
</dbReference>
<gene>
    <name evidence="3" type="ORF">SAMN05660642_01097</name>
</gene>